<gene>
    <name evidence="2" type="ORF">EGJ28_16570</name>
</gene>
<evidence type="ECO:0000313" key="3">
    <source>
        <dbReference type="Proteomes" id="UP000276506"/>
    </source>
</evidence>
<feature type="region of interest" description="Disordered" evidence="1">
    <location>
        <begin position="85"/>
        <end position="225"/>
    </location>
</feature>
<feature type="compositionally biased region" description="Low complexity" evidence="1">
    <location>
        <begin position="95"/>
        <end position="104"/>
    </location>
</feature>
<feature type="compositionally biased region" description="Low complexity" evidence="1">
    <location>
        <begin position="158"/>
        <end position="181"/>
    </location>
</feature>
<comment type="caution">
    <text evidence="2">The sequence shown here is derived from an EMBL/GenBank/DDBJ whole genome shotgun (WGS) entry which is preliminary data.</text>
</comment>
<dbReference type="RefSeq" id="WP_041109957.1">
    <property type="nucleotide sequence ID" value="NZ_RHQL01000010.1"/>
</dbReference>
<dbReference type="AlphaFoldDB" id="A0A3R8U9T2"/>
<proteinExistence type="predicted"/>
<evidence type="ECO:0000313" key="2">
    <source>
        <dbReference type="EMBL" id="RRV08877.1"/>
    </source>
</evidence>
<reference evidence="2 3" key="1">
    <citation type="submission" date="2018-10" db="EMBL/GenBank/DDBJ databases">
        <title>Transmission dynamics of multidrug resistant bacteria on intensive care unit surfaces.</title>
        <authorList>
            <person name="D'Souza A.W."/>
            <person name="Potter R.F."/>
            <person name="Wallace M."/>
            <person name="Shupe A."/>
            <person name="Patel S."/>
            <person name="Sun S."/>
            <person name="Gul D."/>
            <person name="Kwon J.H."/>
            <person name="Andleeb S."/>
            <person name="Burnham C.-A.D."/>
            <person name="Dantas G."/>
        </authorList>
    </citation>
    <scope>NUCLEOTIDE SEQUENCE [LARGE SCALE GENOMIC DNA]</scope>
    <source>
        <strain evidence="2 3">PX_177</strain>
    </source>
</reference>
<protein>
    <submittedName>
        <fullName evidence="2">Uncharacterized protein</fullName>
    </submittedName>
</protein>
<organism evidence="2 3">
    <name type="scientific">Stutzerimonas xanthomarina</name>
    <dbReference type="NCBI Taxonomy" id="271420"/>
    <lineage>
        <taxon>Bacteria</taxon>
        <taxon>Pseudomonadati</taxon>
        <taxon>Pseudomonadota</taxon>
        <taxon>Gammaproteobacteria</taxon>
        <taxon>Pseudomonadales</taxon>
        <taxon>Pseudomonadaceae</taxon>
        <taxon>Stutzerimonas</taxon>
    </lineage>
</organism>
<feature type="compositionally biased region" description="Basic and acidic residues" evidence="1">
    <location>
        <begin position="138"/>
        <end position="157"/>
    </location>
</feature>
<dbReference type="Proteomes" id="UP000276506">
    <property type="component" value="Unassembled WGS sequence"/>
</dbReference>
<feature type="compositionally biased region" description="Low complexity" evidence="1">
    <location>
        <begin position="200"/>
        <end position="225"/>
    </location>
</feature>
<sequence length="225" mass="23999">MMTDNNSSTPRSSFSPQSIERTLRIDGERSSAFFNTAIRVARLDSRLRELAGVQNPDARKAYRQACEAYSKAIGMFEDELTSIERDLGATRRGQRNAGAGNNANRPRRDKKPPQNGNQGNKPSPTPASGNAKSNQQEQKPDQPLEAKEQKQPREAKPQKQQPAAKKQKPSGPQQPAGQAVAETGAQANAEHSSNAGVMGAAAFSESPAPAAQPAESTSPAEAAVL</sequence>
<dbReference type="EMBL" id="RHQL01000010">
    <property type="protein sequence ID" value="RRV08877.1"/>
    <property type="molecule type" value="Genomic_DNA"/>
</dbReference>
<evidence type="ECO:0000256" key="1">
    <source>
        <dbReference type="SAM" id="MobiDB-lite"/>
    </source>
</evidence>
<name>A0A3R8U9T2_9GAMM</name>
<accession>A0A3R8U9T2</accession>
<feature type="compositionally biased region" description="Polar residues" evidence="1">
    <location>
        <begin position="185"/>
        <end position="195"/>
    </location>
</feature>
<feature type="compositionally biased region" description="Polar residues" evidence="1">
    <location>
        <begin position="114"/>
        <end position="137"/>
    </location>
</feature>